<protein>
    <recommendedName>
        <fullName evidence="2">BTB domain-containing protein</fullName>
    </recommendedName>
</protein>
<name>A0A0B7KJK4_BIOOC</name>
<organism evidence="3">
    <name type="scientific">Bionectria ochroleuca</name>
    <name type="common">Gliocladium roseum</name>
    <dbReference type="NCBI Taxonomy" id="29856"/>
    <lineage>
        <taxon>Eukaryota</taxon>
        <taxon>Fungi</taxon>
        <taxon>Dikarya</taxon>
        <taxon>Ascomycota</taxon>
        <taxon>Pezizomycotina</taxon>
        <taxon>Sordariomycetes</taxon>
        <taxon>Hypocreomycetidae</taxon>
        <taxon>Hypocreales</taxon>
        <taxon>Bionectriaceae</taxon>
        <taxon>Clonostachys</taxon>
    </lineage>
</organism>
<reference evidence="4" key="2">
    <citation type="submission" date="2020-10" db="EMBL/GenBank/DDBJ databases">
        <title>High-Quality Genome Resource of Clonostachys rosea strain S41 by Oxford Nanopore Long-Read Sequencing.</title>
        <authorList>
            <person name="Wang H."/>
        </authorList>
    </citation>
    <scope>NUCLEOTIDE SEQUENCE</scope>
    <source>
        <strain evidence="4">S41</strain>
    </source>
</reference>
<dbReference type="EMBL" id="CDPU01000046">
    <property type="protein sequence ID" value="CEO54856.1"/>
    <property type="molecule type" value="Genomic_DNA"/>
</dbReference>
<evidence type="ECO:0000313" key="3">
    <source>
        <dbReference type="EMBL" id="CEO54856.1"/>
    </source>
</evidence>
<dbReference type="PANTHER" id="PTHR47843">
    <property type="entry name" value="BTB DOMAIN-CONTAINING PROTEIN-RELATED"/>
    <property type="match status" value="1"/>
</dbReference>
<dbReference type="Proteomes" id="UP000616885">
    <property type="component" value="Unassembled WGS sequence"/>
</dbReference>
<dbReference type="PANTHER" id="PTHR47843:SF2">
    <property type="entry name" value="BTB DOMAIN-CONTAINING PROTEIN"/>
    <property type="match status" value="1"/>
</dbReference>
<proteinExistence type="predicted"/>
<dbReference type="PROSITE" id="PS50097">
    <property type="entry name" value="BTB"/>
    <property type="match status" value="1"/>
</dbReference>
<gene>
    <name evidence="3" type="ORF">BN869_000010914_1</name>
    <name evidence="4" type="ORF">IM811_005343</name>
</gene>
<reference evidence="3" key="1">
    <citation type="submission" date="2015-01" db="EMBL/GenBank/DDBJ databases">
        <authorList>
            <person name="Durling Mikael"/>
        </authorList>
    </citation>
    <scope>NUCLEOTIDE SEQUENCE</scope>
</reference>
<dbReference type="Gene3D" id="3.30.710.10">
    <property type="entry name" value="Potassium Channel Kv1.1, Chain A"/>
    <property type="match status" value="1"/>
</dbReference>
<dbReference type="EMBL" id="JADCTT010000014">
    <property type="protein sequence ID" value="KAF9744562.1"/>
    <property type="molecule type" value="Genomic_DNA"/>
</dbReference>
<evidence type="ECO:0000256" key="1">
    <source>
        <dbReference type="SAM" id="MobiDB-lite"/>
    </source>
</evidence>
<accession>A0A0B7KJK4</accession>
<dbReference type="AlphaFoldDB" id="A0A0B7KJK4"/>
<feature type="domain" description="BTB" evidence="2">
    <location>
        <begin position="6"/>
        <end position="82"/>
    </location>
</feature>
<dbReference type="SUPFAM" id="SSF54695">
    <property type="entry name" value="POZ domain"/>
    <property type="match status" value="1"/>
</dbReference>
<sequence>MATILYDAILSSGMFKCLIGPDKSEFIIHSALLASQSKVLDRLVNGQMKEALEGEVHWAEVDTDTFIRFSQFAYTGDYYEAKFQPRQGSECSTTTSQTSAPPSPQQSQAVPYTNEGPNTVTPIYARSVLQASSAVRAPAPRSWSGRKRVEETALKEKKNLLWAKFKSLHADTGLEGPIPTNSSSDDTTEMLLSHARVYVFAECYDIAPLGLLSLRKLRQTLEYFQMYDEAVYDVIQLINYCYENTIARTDGAEDLRSLLCMFAACNMEKLWGNKEFQELVQTCGEFSQGLITQLLHRLD</sequence>
<feature type="compositionally biased region" description="Low complexity" evidence="1">
    <location>
        <begin position="92"/>
        <end position="109"/>
    </location>
</feature>
<dbReference type="InterPro" id="IPR000210">
    <property type="entry name" value="BTB/POZ_dom"/>
</dbReference>
<feature type="region of interest" description="Disordered" evidence="1">
    <location>
        <begin position="88"/>
        <end position="116"/>
    </location>
</feature>
<dbReference type="Pfam" id="PF00651">
    <property type="entry name" value="BTB"/>
    <property type="match status" value="1"/>
</dbReference>
<dbReference type="InterPro" id="IPR011333">
    <property type="entry name" value="SKP1/BTB/POZ_sf"/>
</dbReference>
<evidence type="ECO:0000313" key="4">
    <source>
        <dbReference type="EMBL" id="KAF9744562.1"/>
    </source>
</evidence>
<evidence type="ECO:0000259" key="2">
    <source>
        <dbReference type="PROSITE" id="PS50097"/>
    </source>
</evidence>